<evidence type="ECO:0000256" key="5">
    <source>
        <dbReference type="ARBA" id="ARBA00023136"/>
    </source>
</evidence>
<comment type="similarity">
    <text evidence="2">Belongs to the GerABKC lipoprotein family.</text>
</comment>
<dbReference type="NCBIfam" id="TIGR02887">
    <property type="entry name" value="spore_ger_x_C"/>
    <property type="match status" value="1"/>
</dbReference>
<dbReference type="InterPro" id="IPR046953">
    <property type="entry name" value="Spore_GerAC-like_C"/>
</dbReference>
<dbReference type="Gene3D" id="3.30.300.210">
    <property type="entry name" value="Nutrient germinant receptor protein C, domain 3"/>
    <property type="match status" value="1"/>
</dbReference>
<evidence type="ECO:0000313" key="10">
    <source>
        <dbReference type="EMBL" id="TYS52995.1"/>
    </source>
</evidence>
<keyword evidence="5" id="KW-0472">Membrane</keyword>
<evidence type="ECO:0000256" key="2">
    <source>
        <dbReference type="ARBA" id="ARBA00007886"/>
    </source>
</evidence>
<keyword evidence="6" id="KW-0564">Palmitate</keyword>
<accession>A0A5D4RNI3</accession>
<dbReference type="Pfam" id="PF25198">
    <property type="entry name" value="Spore_GerAC_N"/>
    <property type="match status" value="1"/>
</dbReference>
<evidence type="ECO:0000256" key="4">
    <source>
        <dbReference type="ARBA" id="ARBA00022729"/>
    </source>
</evidence>
<evidence type="ECO:0000259" key="9">
    <source>
        <dbReference type="Pfam" id="PF25198"/>
    </source>
</evidence>
<feature type="domain" description="Spore germination protein N-terminal" evidence="9">
    <location>
        <begin position="23"/>
        <end position="186"/>
    </location>
</feature>
<reference evidence="10 11" key="1">
    <citation type="submission" date="2019-08" db="EMBL/GenBank/DDBJ databases">
        <title>Bacillus genomes from the desert of Cuatro Cienegas, Coahuila.</title>
        <authorList>
            <person name="Olmedo-Alvarez G."/>
        </authorList>
    </citation>
    <scope>NUCLEOTIDE SEQUENCE [LARGE SCALE GENOMIC DNA]</scope>
    <source>
        <strain evidence="10 11">CH108_3D</strain>
    </source>
</reference>
<evidence type="ECO:0000256" key="6">
    <source>
        <dbReference type="ARBA" id="ARBA00023139"/>
    </source>
</evidence>
<proteinExistence type="inferred from homology"/>
<keyword evidence="4" id="KW-0732">Signal</keyword>
<evidence type="ECO:0000259" key="8">
    <source>
        <dbReference type="Pfam" id="PF05504"/>
    </source>
</evidence>
<dbReference type="RefSeq" id="WP_079515634.1">
    <property type="nucleotide sequence ID" value="NZ_CP081870.1"/>
</dbReference>
<dbReference type="PANTHER" id="PTHR35789">
    <property type="entry name" value="SPORE GERMINATION PROTEIN B3"/>
    <property type="match status" value="1"/>
</dbReference>
<gene>
    <name evidence="10" type="ORF">FZC83_14975</name>
</gene>
<dbReference type="PANTHER" id="PTHR35789:SF1">
    <property type="entry name" value="SPORE GERMINATION PROTEIN B3"/>
    <property type="match status" value="1"/>
</dbReference>
<organism evidence="10 11">
    <name type="scientific">Rossellomorea marisflavi</name>
    <dbReference type="NCBI Taxonomy" id="189381"/>
    <lineage>
        <taxon>Bacteria</taxon>
        <taxon>Bacillati</taxon>
        <taxon>Bacillota</taxon>
        <taxon>Bacilli</taxon>
        <taxon>Bacillales</taxon>
        <taxon>Bacillaceae</taxon>
        <taxon>Rossellomorea</taxon>
    </lineage>
</organism>
<evidence type="ECO:0000256" key="7">
    <source>
        <dbReference type="ARBA" id="ARBA00023288"/>
    </source>
</evidence>
<evidence type="ECO:0000256" key="1">
    <source>
        <dbReference type="ARBA" id="ARBA00004635"/>
    </source>
</evidence>
<dbReference type="Proteomes" id="UP000322997">
    <property type="component" value="Unassembled WGS sequence"/>
</dbReference>
<dbReference type="Pfam" id="PF05504">
    <property type="entry name" value="Spore_GerAC"/>
    <property type="match status" value="1"/>
</dbReference>
<dbReference type="InterPro" id="IPR057336">
    <property type="entry name" value="GerAC_N"/>
</dbReference>
<feature type="domain" description="Spore germination GerAC-like C-terminal" evidence="8">
    <location>
        <begin position="196"/>
        <end position="362"/>
    </location>
</feature>
<dbReference type="GO" id="GO:0016020">
    <property type="term" value="C:membrane"/>
    <property type="evidence" value="ECO:0007669"/>
    <property type="project" value="UniProtKB-SubCell"/>
</dbReference>
<dbReference type="PROSITE" id="PS51257">
    <property type="entry name" value="PROKAR_LIPOPROTEIN"/>
    <property type="match status" value="1"/>
</dbReference>
<evidence type="ECO:0000313" key="11">
    <source>
        <dbReference type="Proteomes" id="UP000322997"/>
    </source>
</evidence>
<dbReference type="GO" id="GO:0009847">
    <property type="term" value="P:spore germination"/>
    <property type="evidence" value="ECO:0007669"/>
    <property type="project" value="InterPro"/>
</dbReference>
<dbReference type="EMBL" id="VTEQ01000004">
    <property type="protein sequence ID" value="TYS52995.1"/>
    <property type="molecule type" value="Genomic_DNA"/>
</dbReference>
<dbReference type="InterPro" id="IPR008844">
    <property type="entry name" value="Spore_GerAC-like"/>
</dbReference>
<keyword evidence="3" id="KW-0309">Germination</keyword>
<evidence type="ECO:0000256" key="3">
    <source>
        <dbReference type="ARBA" id="ARBA00022544"/>
    </source>
</evidence>
<comment type="caution">
    <text evidence="10">The sequence shown here is derived from an EMBL/GenBank/DDBJ whole genome shotgun (WGS) entry which is preliminary data.</text>
</comment>
<keyword evidence="7" id="KW-0449">Lipoprotein</keyword>
<dbReference type="AlphaFoldDB" id="A0A5D4RNI3"/>
<comment type="subcellular location">
    <subcellularLocation>
        <location evidence="1">Membrane</location>
        <topology evidence="1">Lipid-anchor</topology>
    </subcellularLocation>
</comment>
<dbReference type="GeneID" id="89535896"/>
<sequence>MKYAIPLVLCTICLVLSGCVEKEILDDLYLETGKAYDYVSENKIRGTAVFPIYMPDKTIENGFLSEEASSTQEVIEKIERRAQQPLVRGALDVVLIGEKLSEKGIIDIADSLQRDASVGARVFLIITEGEAGEVIQGNYGNRGNGIYLSNLIQHNINKRELPETNLHMFLYDYYQKGQSSYLPIVKKTDDGNVKITGIALLSYDQVVGKIPDEEMFFFKIMVDRMAEGSHVVKMGKNPKKPQKNVEASVTSLYSKHKITIDRQSSPVNVGIEVTIDGIIKEYTGELLGSKQMAAVEAQMKKDIEEKCLALVKSFQEKGIDPLGIGQYQKHGVRGFDIKEWKKDIYPKADIKVKAKVKILEAGTVE</sequence>
<name>A0A5D4RNI3_9BACI</name>
<protein>
    <submittedName>
        <fullName evidence="10">Ger(X)C family spore germination protein</fullName>
    </submittedName>
</protein>
<dbReference type="InterPro" id="IPR038501">
    <property type="entry name" value="Spore_GerAC_C_sf"/>
</dbReference>